<dbReference type="Proteomes" id="UP001209878">
    <property type="component" value="Unassembled WGS sequence"/>
</dbReference>
<gene>
    <name evidence="1" type="ORF">NP493_2869g00007</name>
</gene>
<name>A0AAD9JB74_RIDPI</name>
<evidence type="ECO:0000313" key="1">
    <source>
        <dbReference type="EMBL" id="KAK2149982.1"/>
    </source>
</evidence>
<accession>A0AAD9JB74</accession>
<sequence>MFFSWKSMMSKLFYINKRCCNTESILTSCTHCAVAVTSQLTLHTSWRNERVVLIHHLHIDMLTLAHCMCISSQAQTSTHLCDHSLPCTICLLRSTVW</sequence>
<organism evidence="1 2">
    <name type="scientific">Ridgeia piscesae</name>
    <name type="common">Tubeworm</name>
    <dbReference type="NCBI Taxonomy" id="27915"/>
    <lineage>
        <taxon>Eukaryota</taxon>
        <taxon>Metazoa</taxon>
        <taxon>Spiralia</taxon>
        <taxon>Lophotrochozoa</taxon>
        <taxon>Annelida</taxon>
        <taxon>Polychaeta</taxon>
        <taxon>Sedentaria</taxon>
        <taxon>Canalipalpata</taxon>
        <taxon>Sabellida</taxon>
        <taxon>Siboglinidae</taxon>
        <taxon>Ridgeia</taxon>
    </lineage>
</organism>
<keyword evidence="2" id="KW-1185">Reference proteome</keyword>
<protein>
    <submittedName>
        <fullName evidence="1">Uncharacterized protein</fullName>
    </submittedName>
</protein>
<evidence type="ECO:0000313" key="2">
    <source>
        <dbReference type="Proteomes" id="UP001209878"/>
    </source>
</evidence>
<proteinExistence type="predicted"/>
<comment type="caution">
    <text evidence="1">The sequence shown here is derived from an EMBL/GenBank/DDBJ whole genome shotgun (WGS) entry which is preliminary data.</text>
</comment>
<dbReference type="AlphaFoldDB" id="A0AAD9JB74"/>
<reference evidence="1" key="1">
    <citation type="journal article" date="2023" name="Mol. Biol. Evol.">
        <title>Third-Generation Sequencing Reveals the Adaptive Role of the Epigenome in Three Deep-Sea Polychaetes.</title>
        <authorList>
            <person name="Perez M."/>
            <person name="Aroh O."/>
            <person name="Sun Y."/>
            <person name="Lan Y."/>
            <person name="Juniper S.K."/>
            <person name="Young C.R."/>
            <person name="Angers B."/>
            <person name="Qian P.Y."/>
        </authorList>
    </citation>
    <scope>NUCLEOTIDE SEQUENCE</scope>
    <source>
        <strain evidence="1">R07B-5</strain>
    </source>
</reference>
<dbReference type="EMBL" id="JAODUO010002855">
    <property type="protein sequence ID" value="KAK2149982.1"/>
    <property type="molecule type" value="Genomic_DNA"/>
</dbReference>